<proteinExistence type="predicted"/>
<keyword evidence="1" id="KW-1133">Transmembrane helix</keyword>
<dbReference type="Proteomes" id="UP000639772">
    <property type="component" value="Unassembled WGS sequence"/>
</dbReference>
<name>A0A835URB6_VANPL</name>
<sequence length="182" mass="20312">MGILTLEEALGLFVPILVYWTYSGIYVLLGSSLRNTGFLLGRRGDQELGFKARCCQGVLLQQLFQLMVGCLTFKLSAKPEPKPRVTSNSTILFDWAVTGWRFAVAMVVMTRGNTCGTDTCMSTEFCTSTCIRGITGWWCPMLLGVSTTIQWRGFCSTRSAAYWPTWCPACHRRSLSYSSPSR</sequence>
<evidence type="ECO:0000313" key="5">
    <source>
        <dbReference type="Proteomes" id="UP000639772"/>
    </source>
</evidence>
<evidence type="ECO:0000313" key="2">
    <source>
        <dbReference type="EMBL" id="KAG0469795.1"/>
    </source>
</evidence>
<evidence type="ECO:0000313" key="4">
    <source>
        <dbReference type="Proteomes" id="UP000636800"/>
    </source>
</evidence>
<gene>
    <name evidence="3" type="ORF">HPP92_015904</name>
    <name evidence="2" type="ORF">HPP92_016495</name>
</gene>
<dbReference type="EMBL" id="JADCNM010000008">
    <property type="protein sequence ID" value="KAG0471358.1"/>
    <property type="molecule type" value="Genomic_DNA"/>
</dbReference>
<dbReference type="EMBL" id="JADCNL010000008">
    <property type="protein sequence ID" value="KAG0469795.1"/>
    <property type="molecule type" value="Genomic_DNA"/>
</dbReference>
<protein>
    <submittedName>
        <fullName evidence="2">Uncharacterized protein</fullName>
    </submittedName>
</protein>
<feature type="transmembrane region" description="Helical" evidence="1">
    <location>
        <begin position="12"/>
        <end position="33"/>
    </location>
</feature>
<accession>A0A835URB6</accession>
<keyword evidence="1" id="KW-0812">Transmembrane</keyword>
<dbReference type="Proteomes" id="UP000636800">
    <property type="component" value="Unassembled WGS sequence"/>
</dbReference>
<evidence type="ECO:0000256" key="1">
    <source>
        <dbReference type="SAM" id="Phobius"/>
    </source>
</evidence>
<keyword evidence="1" id="KW-0472">Membrane</keyword>
<reference evidence="4 5" key="1">
    <citation type="journal article" date="2020" name="Nat. Food">
        <title>A phased Vanilla planifolia genome enables genetic improvement of flavour and production.</title>
        <authorList>
            <person name="Hasing T."/>
            <person name="Tang H."/>
            <person name="Brym M."/>
            <person name="Khazi F."/>
            <person name="Huang T."/>
            <person name="Chambers A.H."/>
        </authorList>
    </citation>
    <scope>NUCLEOTIDE SEQUENCE [LARGE SCALE GENOMIC DNA]</scope>
    <source>
        <tissue evidence="2">Leaf</tissue>
    </source>
</reference>
<comment type="caution">
    <text evidence="2">The sequence shown here is derived from an EMBL/GenBank/DDBJ whole genome shotgun (WGS) entry which is preliminary data.</text>
</comment>
<organism evidence="2 4">
    <name type="scientific">Vanilla planifolia</name>
    <name type="common">Vanilla</name>
    <dbReference type="NCBI Taxonomy" id="51239"/>
    <lineage>
        <taxon>Eukaryota</taxon>
        <taxon>Viridiplantae</taxon>
        <taxon>Streptophyta</taxon>
        <taxon>Embryophyta</taxon>
        <taxon>Tracheophyta</taxon>
        <taxon>Spermatophyta</taxon>
        <taxon>Magnoliopsida</taxon>
        <taxon>Liliopsida</taxon>
        <taxon>Asparagales</taxon>
        <taxon>Orchidaceae</taxon>
        <taxon>Vanilloideae</taxon>
        <taxon>Vanilleae</taxon>
        <taxon>Vanilla</taxon>
    </lineage>
</organism>
<dbReference type="AlphaFoldDB" id="A0A835URB6"/>
<keyword evidence="4" id="KW-1185">Reference proteome</keyword>
<evidence type="ECO:0000313" key="3">
    <source>
        <dbReference type="EMBL" id="KAG0471358.1"/>
    </source>
</evidence>